<proteinExistence type="predicted"/>
<evidence type="ECO:0000313" key="1">
    <source>
        <dbReference type="EMBL" id="SUZ33018.1"/>
    </source>
</evidence>
<organism evidence="1 2">
    <name type="scientific">Roseinatronobacter ekhonensis</name>
    <dbReference type="NCBI Taxonomy" id="254356"/>
    <lineage>
        <taxon>Bacteria</taxon>
        <taxon>Pseudomonadati</taxon>
        <taxon>Pseudomonadota</taxon>
        <taxon>Alphaproteobacteria</taxon>
        <taxon>Rhodobacterales</taxon>
        <taxon>Paracoccaceae</taxon>
        <taxon>Roseinatronobacter</taxon>
    </lineage>
</organism>
<dbReference type="OrthoDB" id="5917942at2"/>
<evidence type="ECO:0000313" key="2">
    <source>
        <dbReference type="Proteomes" id="UP000272908"/>
    </source>
</evidence>
<dbReference type="RefSeq" id="WP_121096105.1">
    <property type="nucleotide sequence ID" value="NZ_UIHC01000035.1"/>
</dbReference>
<dbReference type="AlphaFoldDB" id="A0A3B0MHL8"/>
<sequence>MPDDKHSLRSSTREEYVEYILLAALCSFGWSRDRFVEVARTQTDAQGYDLVLACDGVMRHVQLKSSKAGGRAAHQKVNTALASKPGGCVVWAVVDPETLHPVEYRWFGGAPDSELPDLGDRRARHTKGNAQGVKSLRDAIRIVAKSRFETLRTPQELFHRLFGDGKELEC</sequence>
<keyword evidence="2" id="KW-1185">Reference proteome</keyword>
<accession>A0A3B0MHL8</accession>
<evidence type="ECO:0008006" key="3">
    <source>
        <dbReference type="Google" id="ProtNLM"/>
    </source>
</evidence>
<name>A0A3B0MHL8_9RHOB</name>
<protein>
    <recommendedName>
        <fullName evidence="3">PD(D/E)XK endonuclease domain-containing protein</fullName>
    </recommendedName>
</protein>
<reference evidence="2" key="1">
    <citation type="submission" date="2018-08" db="EMBL/GenBank/DDBJ databases">
        <authorList>
            <person name="Rodrigo-Torres L."/>
            <person name="Arahal R. D."/>
            <person name="Lucena T."/>
        </authorList>
    </citation>
    <scope>NUCLEOTIDE SEQUENCE [LARGE SCALE GENOMIC DNA]</scope>
    <source>
        <strain evidence="2">CECT 7235</strain>
    </source>
</reference>
<gene>
    <name evidence="1" type="ORF">ROE7235_02786</name>
</gene>
<dbReference type="Proteomes" id="UP000272908">
    <property type="component" value="Unassembled WGS sequence"/>
</dbReference>
<dbReference type="EMBL" id="UIHC01000035">
    <property type="protein sequence ID" value="SUZ33018.1"/>
    <property type="molecule type" value="Genomic_DNA"/>
</dbReference>